<proteinExistence type="predicted"/>
<dbReference type="AlphaFoldDB" id="A0A8J9UKS4"/>
<protein>
    <submittedName>
        <fullName evidence="2">Uncharacterized protein</fullName>
    </submittedName>
</protein>
<keyword evidence="1" id="KW-0812">Transmembrane</keyword>
<reference evidence="2" key="1">
    <citation type="submission" date="2021-12" db="EMBL/GenBank/DDBJ databases">
        <authorList>
            <person name="Martin H S."/>
        </authorList>
    </citation>
    <scope>NUCLEOTIDE SEQUENCE</scope>
</reference>
<feature type="transmembrane region" description="Helical" evidence="1">
    <location>
        <begin position="52"/>
        <end position="78"/>
    </location>
</feature>
<keyword evidence="1" id="KW-1133">Transmembrane helix</keyword>
<feature type="non-terminal residue" evidence="2">
    <location>
        <position position="169"/>
    </location>
</feature>
<evidence type="ECO:0000313" key="3">
    <source>
        <dbReference type="Proteomes" id="UP000838878"/>
    </source>
</evidence>
<keyword evidence="1" id="KW-0472">Membrane</keyword>
<dbReference type="Proteomes" id="UP000838878">
    <property type="component" value="Chromosome 2"/>
</dbReference>
<feature type="transmembrane region" description="Helical" evidence="1">
    <location>
        <begin position="23"/>
        <end position="46"/>
    </location>
</feature>
<accession>A0A8J9UKS4</accession>
<feature type="transmembrane region" description="Helical" evidence="1">
    <location>
        <begin position="85"/>
        <end position="107"/>
    </location>
</feature>
<organism evidence="2 3">
    <name type="scientific">Brenthis ino</name>
    <name type="common">lesser marbled fritillary</name>
    <dbReference type="NCBI Taxonomy" id="405034"/>
    <lineage>
        <taxon>Eukaryota</taxon>
        <taxon>Metazoa</taxon>
        <taxon>Ecdysozoa</taxon>
        <taxon>Arthropoda</taxon>
        <taxon>Hexapoda</taxon>
        <taxon>Insecta</taxon>
        <taxon>Pterygota</taxon>
        <taxon>Neoptera</taxon>
        <taxon>Endopterygota</taxon>
        <taxon>Lepidoptera</taxon>
        <taxon>Glossata</taxon>
        <taxon>Ditrysia</taxon>
        <taxon>Papilionoidea</taxon>
        <taxon>Nymphalidae</taxon>
        <taxon>Heliconiinae</taxon>
        <taxon>Argynnini</taxon>
        <taxon>Brenthis</taxon>
    </lineage>
</organism>
<dbReference type="EMBL" id="OV170222">
    <property type="protein sequence ID" value="CAH0720814.1"/>
    <property type="molecule type" value="Genomic_DNA"/>
</dbReference>
<sequence length="169" mass="19510">MKDVNLLYLGDLLEKIVTDPETYTPYFITLYCIYVLMCVLYIYGAYTCNNILMVAFILVELIRLITLSIIVTTLLLVLKQNTMDIGLVIGASVASGFVLLGMFYLWVCAANLPILINEMEREQHKATIHTLQRLLETKNQRIHKQYVNFDNPDKRNPFVIHVSKNKYSQ</sequence>
<evidence type="ECO:0000313" key="2">
    <source>
        <dbReference type="EMBL" id="CAH0720814.1"/>
    </source>
</evidence>
<gene>
    <name evidence="2" type="ORF">BINO364_LOCUS6993</name>
</gene>
<keyword evidence="3" id="KW-1185">Reference proteome</keyword>
<evidence type="ECO:0000256" key="1">
    <source>
        <dbReference type="SAM" id="Phobius"/>
    </source>
</evidence>
<name>A0A8J9UKS4_9NEOP</name>
<dbReference type="OrthoDB" id="8192003at2759"/>